<evidence type="ECO:0000259" key="3">
    <source>
        <dbReference type="Pfam" id="PF16220"/>
    </source>
</evidence>
<dbReference type="InterPro" id="IPR032623">
    <property type="entry name" value="FecR_N"/>
</dbReference>
<evidence type="ECO:0000256" key="1">
    <source>
        <dbReference type="SAM" id="Phobius"/>
    </source>
</evidence>
<feature type="transmembrane region" description="Helical" evidence="1">
    <location>
        <begin position="83"/>
        <end position="102"/>
    </location>
</feature>
<dbReference type="RefSeq" id="WP_261502393.1">
    <property type="nucleotide sequence ID" value="NZ_JAODYH010000017.1"/>
</dbReference>
<comment type="caution">
    <text evidence="4">The sequence shown here is derived from an EMBL/GenBank/DDBJ whole genome shotgun (WGS) entry which is preliminary data.</text>
</comment>
<dbReference type="Gene3D" id="2.60.120.1440">
    <property type="match status" value="1"/>
</dbReference>
<dbReference type="InterPro" id="IPR006860">
    <property type="entry name" value="FecR"/>
</dbReference>
<keyword evidence="5" id="KW-1185">Reference proteome</keyword>
<keyword evidence="1" id="KW-0812">Transmembrane</keyword>
<feature type="domain" description="FecR protein" evidence="2">
    <location>
        <begin position="118"/>
        <end position="207"/>
    </location>
</feature>
<feature type="domain" description="FecR N-terminal" evidence="3">
    <location>
        <begin position="11"/>
        <end position="51"/>
    </location>
</feature>
<dbReference type="Pfam" id="PF04773">
    <property type="entry name" value="FecR"/>
    <property type="match status" value="1"/>
</dbReference>
<organism evidence="4 5">
    <name type="scientific">Acidovorax bellezanensis</name>
    <dbReference type="NCBI Taxonomy" id="2976702"/>
    <lineage>
        <taxon>Bacteria</taxon>
        <taxon>Pseudomonadati</taxon>
        <taxon>Pseudomonadota</taxon>
        <taxon>Betaproteobacteria</taxon>
        <taxon>Burkholderiales</taxon>
        <taxon>Comamonadaceae</taxon>
        <taxon>Acidovorax</taxon>
    </lineage>
</organism>
<evidence type="ECO:0000313" key="5">
    <source>
        <dbReference type="Proteomes" id="UP001525968"/>
    </source>
</evidence>
<accession>A0ABT2PTH3</accession>
<keyword evidence="1" id="KW-1133">Transmembrane helix</keyword>
<dbReference type="Pfam" id="PF16220">
    <property type="entry name" value="DUF4880"/>
    <property type="match status" value="1"/>
</dbReference>
<sequence length="320" mass="35068">MPSRDAARAQREAGAWLRRLQSGAATELDLQGFRRWRAAHPAHGEAFARVRHQWNLMPEAMAARPEREMAVARVPQRSLPRRVFLLGTAVSAAGAAAAAVAVHPPLALWPSIGELQADYRTATGEQRTLALASGVALQLNTQTAMSRLDDGPEPGMRLVRGEVAVDLRQARAPFALVAGPGRVLAQDAQFEVRHLDDGSCVTCITGRLQVAHAAGTRELLAGQQLRYGDQGFEPVRTVDTAQWSAWRTGLLIFRHTPLAQVIAEINRYRPGKVLLWATHLREREVSGRFTLASLDTVLLQIERSYSLQARSLPGGVLILR</sequence>
<dbReference type="Proteomes" id="UP001525968">
    <property type="component" value="Unassembled WGS sequence"/>
</dbReference>
<dbReference type="InterPro" id="IPR012373">
    <property type="entry name" value="Ferrdict_sens_TM"/>
</dbReference>
<protein>
    <submittedName>
        <fullName evidence="4">DUF4880 domain-containing protein</fullName>
    </submittedName>
</protein>
<gene>
    <name evidence="4" type="ORF">N0K08_21125</name>
</gene>
<dbReference type="PANTHER" id="PTHR30273">
    <property type="entry name" value="PERIPLASMIC SIGNAL SENSOR AND SIGMA FACTOR ACTIVATOR FECR-RELATED"/>
    <property type="match status" value="1"/>
</dbReference>
<keyword evidence="1" id="KW-0472">Membrane</keyword>
<dbReference type="PIRSF" id="PIRSF018266">
    <property type="entry name" value="FecR"/>
    <property type="match status" value="1"/>
</dbReference>
<name>A0ABT2PTH3_9BURK</name>
<dbReference type="PANTHER" id="PTHR30273:SF2">
    <property type="entry name" value="PROTEIN FECR"/>
    <property type="match status" value="1"/>
</dbReference>
<reference evidence="4 5" key="1">
    <citation type="submission" date="2022-09" db="EMBL/GenBank/DDBJ databases">
        <title>Draft genome of isolate Be4.</title>
        <authorList>
            <person name="Sanchez-Castro I."/>
            <person name="Martinez-Rodriguez P."/>
            <person name="Descostes M."/>
            <person name="Merroun M."/>
        </authorList>
    </citation>
    <scope>NUCLEOTIDE SEQUENCE [LARGE SCALE GENOMIC DNA]</scope>
    <source>
        <strain evidence="4 5">Be4</strain>
    </source>
</reference>
<evidence type="ECO:0000259" key="2">
    <source>
        <dbReference type="Pfam" id="PF04773"/>
    </source>
</evidence>
<dbReference type="Gene3D" id="3.55.50.30">
    <property type="match status" value="1"/>
</dbReference>
<evidence type="ECO:0000313" key="4">
    <source>
        <dbReference type="EMBL" id="MCT9813139.1"/>
    </source>
</evidence>
<proteinExistence type="predicted"/>
<dbReference type="EMBL" id="JAODYH010000017">
    <property type="protein sequence ID" value="MCT9813139.1"/>
    <property type="molecule type" value="Genomic_DNA"/>
</dbReference>